<protein>
    <recommendedName>
        <fullName evidence="12">Bestrophin</fullName>
    </recommendedName>
</protein>
<dbReference type="GO" id="GO:0005886">
    <property type="term" value="C:plasma membrane"/>
    <property type="evidence" value="ECO:0007669"/>
    <property type="project" value="UniProtKB-SubCell"/>
</dbReference>
<keyword evidence="6" id="KW-0406">Ion transport</keyword>
<dbReference type="GO" id="GO:0005254">
    <property type="term" value="F:chloride channel activity"/>
    <property type="evidence" value="ECO:0007669"/>
    <property type="project" value="InterPro"/>
</dbReference>
<keyword evidence="5 9" id="KW-1133">Transmembrane helix</keyword>
<dbReference type="PANTHER" id="PTHR33281:SF19">
    <property type="entry name" value="VOLTAGE-DEPENDENT ANION CHANNEL-FORMING PROTEIN YNEE"/>
    <property type="match status" value="1"/>
</dbReference>
<evidence type="ECO:0000313" key="11">
    <source>
        <dbReference type="Proteomes" id="UP000067626"/>
    </source>
</evidence>
<dbReference type="InterPro" id="IPR044669">
    <property type="entry name" value="YneE/VCCN1/2-like"/>
</dbReference>
<dbReference type="OrthoDB" id="445589at2"/>
<gene>
    <name evidence="10" type="ORF">CMC5_080890</name>
</gene>
<evidence type="ECO:0000256" key="4">
    <source>
        <dbReference type="ARBA" id="ARBA00022692"/>
    </source>
</evidence>
<keyword evidence="3" id="KW-1003">Cell membrane</keyword>
<dbReference type="Pfam" id="PF25539">
    <property type="entry name" value="Bestrophin_2"/>
    <property type="match status" value="1"/>
</dbReference>
<dbReference type="AlphaFoldDB" id="A0A0K1ET75"/>
<evidence type="ECO:0000313" key="10">
    <source>
        <dbReference type="EMBL" id="AKT43852.1"/>
    </source>
</evidence>
<dbReference type="KEGG" id="ccro:CMC5_080890"/>
<feature type="transmembrane region" description="Helical" evidence="9">
    <location>
        <begin position="20"/>
        <end position="43"/>
    </location>
</feature>
<organism evidence="10 11">
    <name type="scientific">Chondromyces crocatus</name>
    <dbReference type="NCBI Taxonomy" id="52"/>
    <lineage>
        <taxon>Bacteria</taxon>
        <taxon>Pseudomonadati</taxon>
        <taxon>Myxococcota</taxon>
        <taxon>Polyangia</taxon>
        <taxon>Polyangiales</taxon>
        <taxon>Polyangiaceae</taxon>
        <taxon>Chondromyces</taxon>
    </lineage>
</organism>
<keyword evidence="2" id="KW-0813">Transport</keyword>
<dbReference type="PATRIC" id="fig|52.7.peg.8894"/>
<reference evidence="10 11" key="1">
    <citation type="submission" date="2015-07" db="EMBL/GenBank/DDBJ databases">
        <title>Genome analysis of myxobacterium Chondromyces crocatus Cm c5 reveals a high potential for natural compound synthesis and the genetic basis for the loss of fruiting body formation.</title>
        <authorList>
            <person name="Zaburannyi N."/>
            <person name="Bunk B."/>
            <person name="Maier J."/>
            <person name="Overmann J."/>
            <person name="Mueller R."/>
        </authorList>
    </citation>
    <scope>NUCLEOTIDE SEQUENCE [LARGE SCALE GENOMIC DNA]</scope>
    <source>
        <strain evidence="10 11">Cm c5</strain>
    </source>
</reference>
<feature type="transmembrane region" description="Helical" evidence="9">
    <location>
        <begin position="49"/>
        <end position="70"/>
    </location>
</feature>
<evidence type="ECO:0000256" key="5">
    <source>
        <dbReference type="ARBA" id="ARBA00022989"/>
    </source>
</evidence>
<dbReference type="RefSeq" id="WP_050435266.1">
    <property type="nucleotide sequence ID" value="NZ_CP012159.1"/>
</dbReference>
<accession>A0A0K1ET75</accession>
<dbReference type="PANTHER" id="PTHR33281">
    <property type="entry name" value="UPF0187 PROTEIN YNEE"/>
    <property type="match status" value="1"/>
</dbReference>
<evidence type="ECO:0008006" key="12">
    <source>
        <dbReference type="Google" id="ProtNLM"/>
    </source>
</evidence>
<evidence type="ECO:0000256" key="9">
    <source>
        <dbReference type="SAM" id="Phobius"/>
    </source>
</evidence>
<proteinExistence type="inferred from homology"/>
<dbReference type="EMBL" id="CP012159">
    <property type="protein sequence ID" value="AKT43852.1"/>
    <property type="molecule type" value="Genomic_DNA"/>
</dbReference>
<dbReference type="STRING" id="52.CMC5_080890"/>
<evidence type="ECO:0000256" key="7">
    <source>
        <dbReference type="ARBA" id="ARBA00023136"/>
    </source>
</evidence>
<sequence>MIVRERPSFWRLFLILRGSVVPRILPQIGATMVLSCLVVYWTMDPARTPISITPAPFTLIGLALAIFLGFRNNAAYDRYWEARKLWGELVIVSRSFAREVLTLMSLDADADVLRARQVRLVRKAIAFVHALKDHLRGIKDREGMEPSLASTHTSEEIDAFLRSSNVPNAMVTSLGADLLACRREGLVSEILLLHLDARLNGFTHVQAACERIKTTPIPFVYSLLLHRTAYLYCFLLPFGLVESIGRMTPLVVGLVSYTFFGLDAVGDEIEEPFGLAPNDLPLSAMARTIEINLLEALGEEVLPAPMLPVDYNLE</sequence>
<evidence type="ECO:0000256" key="6">
    <source>
        <dbReference type="ARBA" id="ARBA00023065"/>
    </source>
</evidence>
<dbReference type="Proteomes" id="UP000067626">
    <property type="component" value="Chromosome"/>
</dbReference>
<name>A0A0K1ET75_CHOCO</name>
<comment type="similarity">
    <text evidence="8">Belongs to the anion channel-forming bestrophin (TC 1.A.46) family.</text>
</comment>
<keyword evidence="4 9" id="KW-0812">Transmembrane</keyword>
<evidence type="ECO:0000256" key="1">
    <source>
        <dbReference type="ARBA" id="ARBA00004651"/>
    </source>
</evidence>
<evidence type="ECO:0000256" key="8">
    <source>
        <dbReference type="ARBA" id="ARBA00034708"/>
    </source>
</evidence>
<keyword evidence="7 9" id="KW-0472">Membrane</keyword>
<evidence type="ECO:0000256" key="3">
    <source>
        <dbReference type="ARBA" id="ARBA00022475"/>
    </source>
</evidence>
<keyword evidence="11" id="KW-1185">Reference proteome</keyword>
<comment type="subcellular location">
    <subcellularLocation>
        <location evidence="1">Cell membrane</location>
        <topology evidence="1">Multi-pass membrane protein</topology>
    </subcellularLocation>
</comment>
<evidence type="ECO:0000256" key="2">
    <source>
        <dbReference type="ARBA" id="ARBA00022448"/>
    </source>
</evidence>